<keyword evidence="7 11" id="KW-0378">Hydrolase</keyword>
<evidence type="ECO:0000256" key="8">
    <source>
        <dbReference type="ARBA" id="ARBA00022833"/>
    </source>
</evidence>
<dbReference type="InterPro" id="IPR010169">
    <property type="entry name" value="AcOrn-deacetyl"/>
</dbReference>
<organism evidence="11 12">
    <name type="scientific">Lichenicola cladoniae</name>
    <dbReference type="NCBI Taxonomy" id="1484109"/>
    <lineage>
        <taxon>Bacteria</taxon>
        <taxon>Pseudomonadati</taxon>
        <taxon>Pseudomonadota</taxon>
        <taxon>Alphaproteobacteria</taxon>
        <taxon>Acetobacterales</taxon>
        <taxon>Acetobacteraceae</taxon>
        <taxon>Lichenicola</taxon>
    </lineage>
</organism>
<evidence type="ECO:0000256" key="7">
    <source>
        <dbReference type="ARBA" id="ARBA00022801"/>
    </source>
</evidence>
<dbReference type="InterPro" id="IPR001261">
    <property type="entry name" value="ArgE/DapE_CS"/>
</dbReference>
<dbReference type="CDD" id="cd03894">
    <property type="entry name" value="M20_ArgE"/>
    <property type="match status" value="1"/>
</dbReference>
<sequence>MRDTPPQSTTGILAKLVGFDTTSRNSNLHLIDWMRGYLDDHGVSTRITHDPTGTKANLHAVIGPPVAGGLALSGHVDTVPVEGQDWSSDPFTLVERNGRLFARGAADMKGFVASALAAVPDLLAMKLVRPVHLFISFNEEVDCEGARILVQDLEAGALRPALCIVGEPSMMKPIIAHKGRLSVRVTVKGRGGHSSQPALGVNAIHAAAEAIARIAAESRRLATSGRREAGFEPEHSTIHVGLIEGGSILNIIPDRAVFEMEWRTIPGDDAYSELAALQAYVTDTIEPWMHAVDPNSGFLFEPLHDLPPLSLDPGHELVDLVKQASGANREGKVSYGTEAGIFQNSGIASIVCGPGDIAQAHKPDEWVALSQLEACDAFIRRIASRCTRP</sequence>
<dbReference type="Proteomes" id="UP000500767">
    <property type="component" value="Chromosome"/>
</dbReference>
<dbReference type="Gene3D" id="3.40.630.10">
    <property type="entry name" value="Zn peptidases"/>
    <property type="match status" value="1"/>
</dbReference>
<dbReference type="Pfam" id="PF07687">
    <property type="entry name" value="M20_dimer"/>
    <property type="match status" value="1"/>
</dbReference>
<comment type="cofactor">
    <cofactor evidence="1">
        <name>Zn(2+)</name>
        <dbReference type="ChEBI" id="CHEBI:29105"/>
    </cofactor>
</comment>
<dbReference type="InterPro" id="IPR011650">
    <property type="entry name" value="Peptidase_M20_dimer"/>
</dbReference>
<dbReference type="EMBL" id="CP053708">
    <property type="protein sequence ID" value="QKE90491.1"/>
    <property type="molecule type" value="Genomic_DNA"/>
</dbReference>
<dbReference type="InterPro" id="IPR036264">
    <property type="entry name" value="Bact_exopeptidase_dim_dom"/>
</dbReference>
<evidence type="ECO:0000313" key="12">
    <source>
        <dbReference type="Proteomes" id="UP000500767"/>
    </source>
</evidence>
<reference evidence="11 12" key="1">
    <citation type="journal article" date="2014" name="World J. Microbiol. Biotechnol.">
        <title>Biodiversity and physiological characteristics of Antarctic and Arctic lichens-associated bacteria.</title>
        <authorList>
            <person name="Lee Y.M."/>
            <person name="Kim E.H."/>
            <person name="Lee H.K."/>
            <person name="Hong S.G."/>
        </authorList>
    </citation>
    <scope>NUCLEOTIDE SEQUENCE [LARGE SCALE GENOMIC DNA]</scope>
    <source>
        <strain evidence="11 12">PAMC 26569</strain>
    </source>
</reference>
<keyword evidence="12" id="KW-1185">Reference proteome</keyword>
<dbReference type="GO" id="GO:0046872">
    <property type="term" value="F:metal ion binding"/>
    <property type="evidence" value="ECO:0007669"/>
    <property type="project" value="UniProtKB-KW"/>
</dbReference>
<evidence type="ECO:0000256" key="2">
    <source>
        <dbReference type="ARBA" id="ARBA00005691"/>
    </source>
</evidence>
<keyword evidence="8" id="KW-0862">Zinc</keyword>
<protein>
    <submittedName>
        <fullName evidence="11">Acetylornithine deacetylase</fullName>
        <ecNumber evidence="11">3.5.1.16</ecNumber>
    </submittedName>
</protein>
<evidence type="ECO:0000256" key="4">
    <source>
        <dbReference type="ARBA" id="ARBA00022571"/>
    </source>
</evidence>
<comment type="similarity">
    <text evidence="2">Belongs to the peptidase M20A family. ArgE subfamily.</text>
</comment>
<dbReference type="PANTHER" id="PTHR43808:SF31">
    <property type="entry name" value="N-ACETYL-L-CITRULLINE DEACETYLASE"/>
    <property type="match status" value="1"/>
</dbReference>
<keyword evidence="9" id="KW-0170">Cobalt</keyword>
<dbReference type="NCBIfam" id="NF005710">
    <property type="entry name" value="PRK07522.1"/>
    <property type="match status" value="1"/>
</dbReference>
<proteinExistence type="inferred from homology"/>
<keyword evidence="4" id="KW-0055">Arginine biosynthesis</keyword>
<dbReference type="EC" id="3.5.1.16" evidence="11"/>
<dbReference type="PANTHER" id="PTHR43808">
    <property type="entry name" value="ACETYLORNITHINE DEACETYLASE"/>
    <property type="match status" value="1"/>
</dbReference>
<dbReference type="SUPFAM" id="SSF53187">
    <property type="entry name" value="Zn-dependent exopeptidases"/>
    <property type="match status" value="1"/>
</dbReference>
<dbReference type="Pfam" id="PF01546">
    <property type="entry name" value="Peptidase_M20"/>
    <property type="match status" value="1"/>
</dbReference>
<accession>A0A6M8HQI4</accession>
<evidence type="ECO:0000313" key="11">
    <source>
        <dbReference type="EMBL" id="QKE90491.1"/>
    </source>
</evidence>
<dbReference type="SUPFAM" id="SSF55031">
    <property type="entry name" value="Bacterial exopeptidase dimerisation domain"/>
    <property type="match status" value="1"/>
</dbReference>
<evidence type="ECO:0000256" key="9">
    <source>
        <dbReference type="ARBA" id="ARBA00023285"/>
    </source>
</evidence>
<keyword evidence="5" id="KW-0028">Amino-acid biosynthesis</keyword>
<dbReference type="Gene3D" id="3.30.70.360">
    <property type="match status" value="1"/>
</dbReference>
<evidence type="ECO:0000256" key="1">
    <source>
        <dbReference type="ARBA" id="ARBA00001947"/>
    </source>
</evidence>
<evidence type="ECO:0000259" key="10">
    <source>
        <dbReference type="Pfam" id="PF07687"/>
    </source>
</evidence>
<name>A0A6M8HQI4_9PROT</name>
<keyword evidence="6" id="KW-0479">Metal-binding</keyword>
<dbReference type="PROSITE" id="PS00758">
    <property type="entry name" value="ARGE_DAPE_CPG2_1"/>
    <property type="match status" value="1"/>
</dbReference>
<dbReference type="AlphaFoldDB" id="A0A6M8HQI4"/>
<dbReference type="GO" id="GO:0008777">
    <property type="term" value="F:acetylornithine deacetylase activity"/>
    <property type="evidence" value="ECO:0007669"/>
    <property type="project" value="UniProtKB-EC"/>
</dbReference>
<dbReference type="GO" id="GO:0006526">
    <property type="term" value="P:L-arginine biosynthetic process"/>
    <property type="evidence" value="ECO:0007669"/>
    <property type="project" value="UniProtKB-KW"/>
</dbReference>
<dbReference type="RefSeq" id="WP_171835439.1">
    <property type="nucleotide sequence ID" value="NZ_CP053708.1"/>
</dbReference>
<gene>
    <name evidence="11" type="primary">argE</name>
    <name evidence="11" type="ORF">HN018_10995</name>
</gene>
<dbReference type="KEGG" id="lck:HN018_10995"/>
<keyword evidence="3" id="KW-0963">Cytoplasm</keyword>
<dbReference type="NCBIfam" id="TIGR01892">
    <property type="entry name" value="AcOrn-deacetyl"/>
    <property type="match status" value="1"/>
</dbReference>
<dbReference type="InterPro" id="IPR002933">
    <property type="entry name" value="Peptidase_M20"/>
</dbReference>
<evidence type="ECO:0000256" key="6">
    <source>
        <dbReference type="ARBA" id="ARBA00022723"/>
    </source>
</evidence>
<feature type="domain" description="Peptidase M20 dimerisation" evidence="10">
    <location>
        <begin position="175"/>
        <end position="286"/>
    </location>
</feature>
<evidence type="ECO:0000256" key="5">
    <source>
        <dbReference type="ARBA" id="ARBA00022605"/>
    </source>
</evidence>
<dbReference type="InterPro" id="IPR050072">
    <property type="entry name" value="Peptidase_M20A"/>
</dbReference>
<evidence type="ECO:0000256" key="3">
    <source>
        <dbReference type="ARBA" id="ARBA00022490"/>
    </source>
</evidence>